<comment type="caution">
    <text evidence="2">The sequence shown here is derived from an EMBL/GenBank/DDBJ whole genome shotgun (WGS) entry which is preliminary data.</text>
</comment>
<feature type="compositionally biased region" description="Polar residues" evidence="1">
    <location>
        <begin position="161"/>
        <end position="180"/>
    </location>
</feature>
<feature type="region of interest" description="Disordered" evidence="1">
    <location>
        <begin position="144"/>
        <end position="230"/>
    </location>
</feature>
<proteinExistence type="predicted"/>
<reference evidence="2" key="1">
    <citation type="journal article" date="2020" name="New Phytol.">
        <title>Comparative genomics reveals dynamic genome evolution in host specialist ectomycorrhizal fungi.</title>
        <authorList>
            <person name="Lofgren L.A."/>
            <person name="Nguyen N.H."/>
            <person name="Vilgalys R."/>
            <person name="Ruytinx J."/>
            <person name="Liao H.L."/>
            <person name="Branco S."/>
            <person name="Kuo A."/>
            <person name="LaButti K."/>
            <person name="Lipzen A."/>
            <person name="Andreopoulos W."/>
            <person name="Pangilinan J."/>
            <person name="Riley R."/>
            <person name="Hundley H."/>
            <person name="Na H."/>
            <person name="Barry K."/>
            <person name="Grigoriev I.V."/>
            <person name="Stajich J.E."/>
            <person name="Kennedy P.G."/>
        </authorList>
    </citation>
    <scope>NUCLEOTIDE SEQUENCE</scope>
    <source>
        <strain evidence="2">MN1</strain>
    </source>
</reference>
<protein>
    <submittedName>
        <fullName evidence="2">Uncharacterized protein</fullName>
    </submittedName>
</protein>
<gene>
    <name evidence="2" type="ORF">BJ212DRAFT_1303143</name>
</gene>
<name>A0A9P7E0W5_9AGAM</name>
<dbReference type="Proteomes" id="UP000807769">
    <property type="component" value="Unassembled WGS sequence"/>
</dbReference>
<dbReference type="AlphaFoldDB" id="A0A9P7E0W5"/>
<evidence type="ECO:0000256" key="1">
    <source>
        <dbReference type="SAM" id="MobiDB-lite"/>
    </source>
</evidence>
<accession>A0A9P7E0W5</accession>
<dbReference type="EMBL" id="JABBWG010000039">
    <property type="protein sequence ID" value="KAG1808273.1"/>
    <property type="molecule type" value="Genomic_DNA"/>
</dbReference>
<dbReference type="OrthoDB" id="2691219at2759"/>
<evidence type="ECO:0000313" key="3">
    <source>
        <dbReference type="Proteomes" id="UP000807769"/>
    </source>
</evidence>
<organism evidence="2 3">
    <name type="scientific">Suillus subaureus</name>
    <dbReference type="NCBI Taxonomy" id="48587"/>
    <lineage>
        <taxon>Eukaryota</taxon>
        <taxon>Fungi</taxon>
        <taxon>Dikarya</taxon>
        <taxon>Basidiomycota</taxon>
        <taxon>Agaricomycotina</taxon>
        <taxon>Agaricomycetes</taxon>
        <taxon>Agaricomycetidae</taxon>
        <taxon>Boletales</taxon>
        <taxon>Suillineae</taxon>
        <taxon>Suillaceae</taxon>
        <taxon>Suillus</taxon>
    </lineage>
</organism>
<dbReference type="GeneID" id="64627390"/>
<dbReference type="RefSeq" id="XP_041188557.1">
    <property type="nucleotide sequence ID" value="XM_041333373.1"/>
</dbReference>
<keyword evidence="3" id="KW-1185">Reference proteome</keyword>
<sequence>MFSCNPLNAARNDPMKEMKTRKTLVKPLPSDSDLNEYLQKEPISHSVSDSSPHLTPSDNDILAREYWLNNPACQLLKQHILAESDQKQLVTQKERYTELAFKSFDDIAPLLSKTLLSDDSIIELESDDVTPLPSKAFLSSNDSVMEPELDEPGQHAVPSKTLLSNDSVTELESDNVTPRPSNIALLPSNITPLPSKALPSGNDSVTEPESEPTTPKPIAPKLDQKWFTTPSPPPPGSIYWKYFAQEEEACFYDHSRTDESFQAVWELKHKLDMSLDDKF</sequence>
<evidence type="ECO:0000313" key="2">
    <source>
        <dbReference type="EMBL" id="KAG1808273.1"/>
    </source>
</evidence>